<feature type="coiled-coil region" evidence="9">
    <location>
        <begin position="501"/>
        <end position="528"/>
    </location>
</feature>
<dbReference type="CDD" id="cd05398">
    <property type="entry name" value="NT_ClassII-CCAase"/>
    <property type="match status" value="1"/>
</dbReference>
<dbReference type="Pfam" id="PF12627">
    <property type="entry name" value="PolyA_pol_RNAbd"/>
    <property type="match status" value="1"/>
</dbReference>
<evidence type="ECO:0000256" key="1">
    <source>
        <dbReference type="ARBA" id="ARBA00001946"/>
    </source>
</evidence>
<keyword evidence="7" id="KW-0460">Magnesium</keyword>
<dbReference type="Gene3D" id="3.30.460.10">
    <property type="entry name" value="Beta Polymerase, domain 2"/>
    <property type="match status" value="1"/>
</dbReference>
<dbReference type="PANTHER" id="PTHR46173:SF1">
    <property type="entry name" value="CCA TRNA NUCLEOTIDYLTRANSFERASE 1, MITOCHONDRIAL"/>
    <property type="match status" value="1"/>
</dbReference>
<sequence length="533" mass="61306">MKVEIPREVREVVRVLARAGFEAYAVGGCVRDLLMGRKPDDWDVTTNAQPERIRELFPESFYENKFFTVTVKTGAEDPTLREIEVTTFRAEGKYRDKRHPEEVRPAKTLAEDLSRRDFTINAVALQVEGQTAKDEGAKIIDPFSGKNDIAKKLIRAVGTAEERFEEDALRMLRAVRLAAILGFAIEPETEAAIQKNAVWIQAVSKERIRDEFSKIIMSTETPPRERAKDFSVPTDNPVTEHNISIESLERIGASNAWIGMETLHRLGLLKYVVPELEEGIGCTQNKHHVYTVWEHNMRSLDYAAKNRWPLAVRIGALFHDIAKPRSKVGEGPDSTFYGHDVLGAKLTHQILSRLRYPEVFVERVSRLVRWHLFRYDYEVDEVQTTDSSIRRLIRNIGVENIEDLVRVRMCDRIGSGVPKAVPYRLRHFQFRVEKVLREHEAVKVTMLQANGENVMRILEIPPGPKVGHVLNALLEEVLDDPKKNSREYLEPRIKELGTLSDEELVALRERAEARVELLEDQREQEIKKKYYVK</sequence>
<evidence type="ECO:0000313" key="13">
    <source>
        <dbReference type="EMBL" id="MBI4132806.1"/>
    </source>
</evidence>
<comment type="similarity">
    <text evidence="8">Belongs to the tRNA nucleotidyltransferase/poly(A) polymerase family.</text>
</comment>
<evidence type="ECO:0000256" key="7">
    <source>
        <dbReference type="ARBA" id="ARBA00022842"/>
    </source>
</evidence>
<keyword evidence="6" id="KW-0547">Nucleotide-binding</keyword>
<dbReference type="PANTHER" id="PTHR46173">
    <property type="entry name" value="CCA TRNA NUCLEOTIDYLTRANSFERASE 1, MITOCHONDRIAL"/>
    <property type="match status" value="1"/>
</dbReference>
<dbReference type="NCBIfam" id="TIGR00277">
    <property type="entry name" value="HDIG"/>
    <property type="match status" value="1"/>
</dbReference>
<dbReference type="InterPro" id="IPR050264">
    <property type="entry name" value="Bact_CCA-adding_enz_type3_sf"/>
</dbReference>
<keyword evidence="8" id="KW-0694">RNA-binding</keyword>
<evidence type="ECO:0000259" key="12">
    <source>
        <dbReference type="Pfam" id="PF12627"/>
    </source>
</evidence>
<dbReference type="GO" id="GO:0016779">
    <property type="term" value="F:nucleotidyltransferase activity"/>
    <property type="evidence" value="ECO:0007669"/>
    <property type="project" value="UniProtKB-KW"/>
</dbReference>
<keyword evidence="4" id="KW-0548">Nucleotidyltransferase</keyword>
<evidence type="ECO:0000256" key="4">
    <source>
        <dbReference type="ARBA" id="ARBA00022695"/>
    </source>
</evidence>
<dbReference type="CDD" id="cd00077">
    <property type="entry name" value="HDc"/>
    <property type="match status" value="1"/>
</dbReference>
<accession>A0A933DRX9</accession>
<feature type="domain" description="tRNA nucleotidyltransferase/poly(A) polymerase RNA and SrmB- binding" evidence="12">
    <location>
        <begin position="182"/>
        <end position="219"/>
    </location>
</feature>
<gene>
    <name evidence="13" type="ORF">HY473_01810</name>
</gene>
<dbReference type="SUPFAM" id="SSF81891">
    <property type="entry name" value="Poly A polymerase C-terminal region-like"/>
    <property type="match status" value="2"/>
</dbReference>
<evidence type="ECO:0000256" key="9">
    <source>
        <dbReference type="SAM" id="Coils"/>
    </source>
</evidence>
<dbReference type="Proteomes" id="UP000756703">
    <property type="component" value="Unassembled WGS sequence"/>
</dbReference>
<feature type="domain" description="Poly A polymerase head" evidence="10">
    <location>
        <begin position="23"/>
        <end position="155"/>
    </location>
</feature>
<evidence type="ECO:0000313" key="14">
    <source>
        <dbReference type="Proteomes" id="UP000756703"/>
    </source>
</evidence>
<dbReference type="InterPro" id="IPR002646">
    <property type="entry name" value="PolA_pol_head_dom"/>
</dbReference>
<reference evidence="13" key="1">
    <citation type="submission" date="2020-07" db="EMBL/GenBank/DDBJ databases">
        <title>Huge and variable diversity of episymbiotic CPR bacteria and DPANN archaea in groundwater ecosystems.</title>
        <authorList>
            <person name="He C.Y."/>
            <person name="Keren R."/>
            <person name="Whittaker M."/>
            <person name="Farag I.F."/>
            <person name="Doudna J."/>
            <person name="Cate J.H.D."/>
            <person name="Banfield J.F."/>
        </authorList>
    </citation>
    <scope>NUCLEOTIDE SEQUENCE</scope>
    <source>
        <strain evidence="13">NC_groundwater_1225_Ag_S-0.1um_56_177</strain>
    </source>
</reference>
<dbReference type="InterPro" id="IPR003607">
    <property type="entry name" value="HD/PDEase_dom"/>
</dbReference>
<dbReference type="InterPro" id="IPR006674">
    <property type="entry name" value="HD_domain"/>
</dbReference>
<dbReference type="InterPro" id="IPR043519">
    <property type="entry name" value="NT_sf"/>
</dbReference>
<dbReference type="InterPro" id="IPR032828">
    <property type="entry name" value="PolyA_RNA-bd"/>
</dbReference>
<dbReference type="InterPro" id="IPR006675">
    <property type="entry name" value="HDIG_dom"/>
</dbReference>
<dbReference type="EMBL" id="JACQMI010000013">
    <property type="protein sequence ID" value="MBI4132806.1"/>
    <property type="molecule type" value="Genomic_DNA"/>
</dbReference>
<dbReference type="Gene3D" id="1.10.246.80">
    <property type="match status" value="1"/>
</dbReference>
<feature type="domain" description="HD" evidence="11">
    <location>
        <begin position="306"/>
        <end position="381"/>
    </location>
</feature>
<keyword evidence="3" id="KW-0819">tRNA processing</keyword>
<dbReference type="Pfam" id="PF01743">
    <property type="entry name" value="PolyA_pol"/>
    <property type="match status" value="1"/>
</dbReference>
<dbReference type="GO" id="GO:0008033">
    <property type="term" value="P:tRNA processing"/>
    <property type="evidence" value="ECO:0007669"/>
    <property type="project" value="UniProtKB-KW"/>
</dbReference>
<evidence type="ECO:0000259" key="10">
    <source>
        <dbReference type="Pfam" id="PF01743"/>
    </source>
</evidence>
<dbReference type="Gene3D" id="1.10.3090.10">
    <property type="entry name" value="cca-adding enzyme, domain 2"/>
    <property type="match status" value="1"/>
</dbReference>
<keyword evidence="5" id="KW-0479">Metal-binding</keyword>
<comment type="caution">
    <text evidence="13">The sequence shown here is derived from an EMBL/GenBank/DDBJ whole genome shotgun (WGS) entry which is preliminary data.</text>
</comment>
<evidence type="ECO:0000256" key="8">
    <source>
        <dbReference type="RuleBase" id="RU003953"/>
    </source>
</evidence>
<proteinExistence type="inferred from homology"/>
<dbReference type="AlphaFoldDB" id="A0A933DRX9"/>
<dbReference type="GO" id="GO:0046872">
    <property type="term" value="F:metal ion binding"/>
    <property type="evidence" value="ECO:0007669"/>
    <property type="project" value="UniProtKB-KW"/>
</dbReference>
<keyword evidence="9" id="KW-0175">Coiled coil</keyword>
<dbReference type="Pfam" id="PF01966">
    <property type="entry name" value="HD"/>
    <property type="match status" value="1"/>
</dbReference>
<name>A0A933DRX9_9BACT</name>
<evidence type="ECO:0000259" key="11">
    <source>
        <dbReference type="Pfam" id="PF01966"/>
    </source>
</evidence>
<dbReference type="GO" id="GO:0000166">
    <property type="term" value="F:nucleotide binding"/>
    <property type="evidence" value="ECO:0007669"/>
    <property type="project" value="UniProtKB-KW"/>
</dbReference>
<keyword evidence="2 8" id="KW-0808">Transferase</keyword>
<evidence type="ECO:0000256" key="3">
    <source>
        <dbReference type="ARBA" id="ARBA00022694"/>
    </source>
</evidence>
<comment type="cofactor">
    <cofactor evidence="1">
        <name>Mg(2+)</name>
        <dbReference type="ChEBI" id="CHEBI:18420"/>
    </cofactor>
</comment>
<protein>
    <submittedName>
        <fullName evidence="13">HD domain-containing protein</fullName>
    </submittedName>
</protein>
<evidence type="ECO:0000256" key="5">
    <source>
        <dbReference type="ARBA" id="ARBA00022723"/>
    </source>
</evidence>
<evidence type="ECO:0000256" key="2">
    <source>
        <dbReference type="ARBA" id="ARBA00022679"/>
    </source>
</evidence>
<organism evidence="13 14">
    <name type="scientific">Candidatus Sungiibacteriota bacterium</name>
    <dbReference type="NCBI Taxonomy" id="2750080"/>
    <lineage>
        <taxon>Bacteria</taxon>
        <taxon>Candidatus Sungiibacteriota</taxon>
    </lineage>
</organism>
<dbReference type="GO" id="GO:0000049">
    <property type="term" value="F:tRNA binding"/>
    <property type="evidence" value="ECO:0007669"/>
    <property type="project" value="TreeGrafter"/>
</dbReference>
<dbReference type="SUPFAM" id="SSF81301">
    <property type="entry name" value="Nucleotidyltransferase"/>
    <property type="match status" value="1"/>
</dbReference>
<evidence type="ECO:0000256" key="6">
    <source>
        <dbReference type="ARBA" id="ARBA00022741"/>
    </source>
</evidence>